<dbReference type="EMBL" id="CAADRP010001830">
    <property type="protein sequence ID" value="VFU54246.1"/>
    <property type="molecule type" value="Genomic_DNA"/>
</dbReference>
<sequence>MWALLGPIALNPRGPHSVAAFVDGRLDVKGFERAPLSFSVMISSRYTQSGSLRSPHQAYRTR</sequence>
<reference evidence="1" key="1">
    <citation type="submission" date="2019-03" db="EMBL/GenBank/DDBJ databases">
        <authorList>
            <person name="Mank J."/>
            <person name="Almeida P."/>
        </authorList>
    </citation>
    <scope>NUCLEOTIDE SEQUENCE</scope>
    <source>
        <strain evidence="1">78183</strain>
    </source>
</reference>
<dbReference type="AlphaFoldDB" id="A0A6N2N0K9"/>
<name>A0A6N2N0K9_SALVM</name>
<proteinExistence type="predicted"/>
<protein>
    <submittedName>
        <fullName evidence="1">Uncharacterized protein</fullName>
    </submittedName>
</protein>
<organism evidence="1">
    <name type="scientific">Salix viminalis</name>
    <name type="common">Common osier</name>
    <name type="synonym">Basket willow</name>
    <dbReference type="NCBI Taxonomy" id="40686"/>
    <lineage>
        <taxon>Eukaryota</taxon>
        <taxon>Viridiplantae</taxon>
        <taxon>Streptophyta</taxon>
        <taxon>Embryophyta</taxon>
        <taxon>Tracheophyta</taxon>
        <taxon>Spermatophyta</taxon>
        <taxon>Magnoliopsida</taxon>
        <taxon>eudicotyledons</taxon>
        <taxon>Gunneridae</taxon>
        <taxon>Pentapetalae</taxon>
        <taxon>rosids</taxon>
        <taxon>fabids</taxon>
        <taxon>Malpighiales</taxon>
        <taxon>Salicaceae</taxon>
        <taxon>Saliceae</taxon>
        <taxon>Salix</taxon>
    </lineage>
</organism>
<gene>
    <name evidence="1" type="ORF">SVIM_LOCUS378171</name>
</gene>
<accession>A0A6N2N0K9</accession>
<evidence type="ECO:0000313" key="1">
    <source>
        <dbReference type="EMBL" id="VFU54246.1"/>
    </source>
</evidence>